<proteinExistence type="predicted"/>
<evidence type="ECO:0000313" key="1">
    <source>
        <dbReference type="EMBL" id="JAH03852.1"/>
    </source>
</evidence>
<dbReference type="EMBL" id="GBXM01104725">
    <property type="protein sequence ID" value="JAH03852.1"/>
    <property type="molecule type" value="Transcribed_RNA"/>
</dbReference>
<dbReference type="AlphaFoldDB" id="A0A0E9PHW1"/>
<name>A0A0E9PHW1_ANGAN</name>
<accession>A0A0E9PHW1</accession>
<reference evidence="1" key="1">
    <citation type="submission" date="2014-11" db="EMBL/GenBank/DDBJ databases">
        <authorList>
            <person name="Amaro Gonzalez C."/>
        </authorList>
    </citation>
    <scope>NUCLEOTIDE SEQUENCE</scope>
</reference>
<reference evidence="1" key="2">
    <citation type="journal article" date="2015" name="Fish Shellfish Immunol.">
        <title>Early steps in the European eel (Anguilla anguilla)-Vibrio vulnificus interaction in the gills: Role of the RtxA13 toxin.</title>
        <authorList>
            <person name="Callol A."/>
            <person name="Pajuelo D."/>
            <person name="Ebbesson L."/>
            <person name="Teles M."/>
            <person name="MacKenzie S."/>
            <person name="Amaro C."/>
        </authorList>
    </citation>
    <scope>NUCLEOTIDE SEQUENCE</scope>
</reference>
<protein>
    <submittedName>
        <fullName evidence="1">Uncharacterized protein</fullName>
    </submittedName>
</protein>
<sequence>MFISTVLGYCHMSRVAYWHSSSLSVLLHLLRQRFQENNLQQEQRLSFLCE</sequence>
<organism evidence="1">
    <name type="scientific">Anguilla anguilla</name>
    <name type="common">European freshwater eel</name>
    <name type="synonym">Muraena anguilla</name>
    <dbReference type="NCBI Taxonomy" id="7936"/>
    <lineage>
        <taxon>Eukaryota</taxon>
        <taxon>Metazoa</taxon>
        <taxon>Chordata</taxon>
        <taxon>Craniata</taxon>
        <taxon>Vertebrata</taxon>
        <taxon>Euteleostomi</taxon>
        <taxon>Actinopterygii</taxon>
        <taxon>Neopterygii</taxon>
        <taxon>Teleostei</taxon>
        <taxon>Anguilliformes</taxon>
        <taxon>Anguillidae</taxon>
        <taxon>Anguilla</taxon>
    </lineage>
</organism>